<evidence type="ECO:0000259" key="3">
    <source>
        <dbReference type="Pfam" id="PF21117"/>
    </source>
</evidence>
<dbReference type="Proteomes" id="UP000029669">
    <property type="component" value="Chromosome"/>
</dbReference>
<feature type="domain" description="ATPase of the ABC class C-terminal" evidence="1">
    <location>
        <begin position="169"/>
        <end position="442"/>
    </location>
</feature>
<dbReference type="RefSeq" id="WP_049685051.1">
    <property type="nucleotide sequence ID" value="NZ_CP009170.1"/>
</dbReference>
<dbReference type="Pfam" id="PF21117">
    <property type="entry name" value="MRB1590_C"/>
    <property type="match status" value="1"/>
</dbReference>
<reference evidence="5" key="1">
    <citation type="journal article" date="2015" name="Genome Announc.">
        <title>Whole-Genome Sequences of 80 Environmental and Clinical Isolates of Burkholderia pseudomallei.</title>
        <authorList>
            <person name="Johnson S.L."/>
            <person name="Baker A.L."/>
            <person name="Chain P.S."/>
            <person name="Currie B.J."/>
            <person name="Daligault H.E."/>
            <person name="Davenport K.W."/>
            <person name="Davis C.B."/>
            <person name="Inglis T.J."/>
            <person name="Kaestli M."/>
            <person name="Koren S."/>
            <person name="Mayo M."/>
            <person name="Merritt A.J."/>
            <person name="Price E.P."/>
            <person name="Sarovich D.S."/>
            <person name="Warner J."/>
            <person name="Rosovitz M.J."/>
        </authorList>
    </citation>
    <scope>NUCLEOTIDE SEQUENCE [LARGE SCALE GENOMIC DNA]</scope>
    <source>
        <strain evidence="5">DSM 2030</strain>
    </source>
</reference>
<feature type="domain" description="ATPase of the ABC class N-terminal" evidence="2">
    <location>
        <begin position="4"/>
        <end position="163"/>
    </location>
</feature>
<dbReference type="EMBL" id="CP009170">
    <property type="protein sequence ID" value="AIS52273.1"/>
    <property type="molecule type" value="Genomic_DNA"/>
</dbReference>
<evidence type="ECO:0000313" key="5">
    <source>
        <dbReference type="Proteomes" id="UP000029669"/>
    </source>
</evidence>
<dbReference type="OrthoDB" id="9809999at2"/>
<dbReference type="PANTHER" id="PTHR38149">
    <property type="entry name" value="ATPASE"/>
    <property type="match status" value="1"/>
</dbReference>
<gene>
    <name evidence="4" type="ORF">TKV_c10990</name>
</gene>
<dbReference type="Pfam" id="PF09818">
    <property type="entry name" value="ABC_ATPase"/>
    <property type="match status" value="1"/>
</dbReference>
<dbReference type="PANTHER" id="PTHR38149:SF1">
    <property type="entry name" value="ATPASE"/>
    <property type="match status" value="1"/>
</dbReference>
<dbReference type="InterPro" id="IPR049069">
    <property type="entry name" value="MRB1590-like_C"/>
</dbReference>
<evidence type="ECO:0000259" key="2">
    <source>
        <dbReference type="Pfam" id="PF20446"/>
    </source>
</evidence>
<sequence>MTKEDLKKKLAKIDGKGYKAYEDLQGEYVFEKFTLCIDHVQGDPFAPPSRIRLKVPQSIAGFEVSMYNKPSRQVALEDFLTRAVFEVIKKLPSVKGTGHSGDIYIDKGGQQIIKRSAMVVSKDYVEARLSIGLPAFGRRINSSGAQRILFEFLPQIVEEALLKKSLKVRDIWLWVETAEDQDYLRSKLKERGLVAFVADGSILPRESGISDKPLKGDNVVPFESPASLRVELQLPNRGKITGMGIPQGVTLIVGGGYHGKSTLLQAVQKGVYNHIPGDGREFVITVADAVKIRAEDGRRIEKVDISPFINNLPNKIDTTRFSTENASGSTSQAANIMEAIEIGTSLLLLDEDTSATNFMIRDTRMQKLIAKEEEPITPFIDRVKQLYKDNGISTILVMGGSGDYFDVADCVIKMHNYRPYDVTQQAKKIAKEFKTNRQVEGNVAPVVINQRIPLKKGLEIKGKKIKSKGEDTIKFGYQEIELNYVEQLVDRSQTNAIGEIIRYMADRYVDERSSIKEILEKVYRDINIKGLDVISPFYGKHPGNLALPRLQEIAAALNRLRSFTIK</sequence>
<feature type="domain" description="MRB1590-like C-terminal" evidence="3">
    <location>
        <begin position="464"/>
        <end position="566"/>
    </location>
</feature>
<dbReference type="KEGG" id="tki:TKV_c10990"/>
<dbReference type="Pfam" id="PF20446">
    <property type="entry name" value="ABC_N"/>
    <property type="match status" value="1"/>
</dbReference>
<dbReference type="HOGENOM" id="CLU_021720_2_0_9"/>
<name>A0A097AR48_THEKI</name>
<keyword evidence="5" id="KW-1185">Reference proteome</keyword>
<dbReference type="AlphaFoldDB" id="A0A097AR48"/>
<proteinExistence type="predicted"/>
<dbReference type="InterPro" id="IPR019195">
    <property type="entry name" value="ABC_ATPase_put"/>
</dbReference>
<accession>A0A097AR48</accession>
<evidence type="ECO:0000259" key="1">
    <source>
        <dbReference type="Pfam" id="PF09818"/>
    </source>
</evidence>
<dbReference type="InterPro" id="IPR046834">
    <property type="entry name" value="ABC_ATPase_C"/>
</dbReference>
<organism evidence="4 5">
    <name type="scientific">Thermoanaerobacter kivui</name>
    <name type="common">Acetogenium kivui</name>
    <dbReference type="NCBI Taxonomy" id="2325"/>
    <lineage>
        <taxon>Bacteria</taxon>
        <taxon>Bacillati</taxon>
        <taxon>Bacillota</taxon>
        <taxon>Clostridia</taxon>
        <taxon>Thermoanaerobacterales</taxon>
        <taxon>Thermoanaerobacteraceae</taxon>
        <taxon>Thermoanaerobacter</taxon>
    </lineage>
</organism>
<protein>
    <submittedName>
        <fullName evidence="4">ABC transporter, ATPase, putative</fullName>
    </submittedName>
</protein>
<dbReference type="InterPro" id="IPR027417">
    <property type="entry name" value="P-loop_NTPase"/>
</dbReference>
<dbReference type="InterPro" id="IPR046833">
    <property type="entry name" value="ABC_N"/>
</dbReference>
<dbReference type="eggNOG" id="COG3044">
    <property type="taxonomic scope" value="Bacteria"/>
</dbReference>
<evidence type="ECO:0000313" key="4">
    <source>
        <dbReference type="EMBL" id="AIS52273.1"/>
    </source>
</evidence>
<dbReference type="SUPFAM" id="SSF52540">
    <property type="entry name" value="P-loop containing nucleoside triphosphate hydrolases"/>
    <property type="match status" value="1"/>
</dbReference>